<dbReference type="Pfam" id="PF04365">
    <property type="entry name" value="BrnT_toxin"/>
    <property type="match status" value="1"/>
</dbReference>
<dbReference type="Proteomes" id="UP001595976">
    <property type="component" value="Unassembled WGS sequence"/>
</dbReference>
<comment type="caution">
    <text evidence="1">The sequence shown here is derived from an EMBL/GenBank/DDBJ whole genome shotgun (WGS) entry which is preliminary data.</text>
</comment>
<reference evidence="2" key="1">
    <citation type="journal article" date="2019" name="Int. J. Syst. Evol. Microbiol.">
        <title>The Global Catalogue of Microorganisms (GCM) 10K type strain sequencing project: providing services to taxonomists for standard genome sequencing and annotation.</title>
        <authorList>
            <consortium name="The Broad Institute Genomics Platform"/>
            <consortium name="The Broad Institute Genome Sequencing Center for Infectious Disease"/>
            <person name="Wu L."/>
            <person name="Ma J."/>
        </authorList>
    </citation>
    <scope>NUCLEOTIDE SEQUENCE [LARGE SCALE GENOMIC DNA]</scope>
    <source>
        <strain evidence="2">CGMCC 1.15643</strain>
    </source>
</reference>
<protein>
    <submittedName>
        <fullName evidence="1">BrnT family toxin</fullName>
    </submittedName>
</protein>
<sequence length="91" mass="10424">MDFEWDEGKSEGNLRERGFGFDLAASIFLGPVLEAEDTRHDYGEVRIKALGSVQGIILVVIYTDRDGIRRIISARRAKQKERRLWQLFAGL</sequence>
<dbReference type="InterPro" id="IPR007460">
    <property type="entry name" value="BrnT_toxin"/>
</dbReference>
<evidence type="ECO:0000313" key="2">
    <source>
        <dbReference type="Proteomes" id="UP001595976"/>
    </source>
</evidence>
<dbReference type="EMBL" id="JBHSLI010000002">
    <property type="protein sequence ID" value="MFC5292961.1"/>
    <property type="molecule type" value="Genomic_DNA"/>
</dbReference>
<accession>A0ABW0F1X6</accession>
<organism evidence="1 2">
    <name type="scientific">Bosea minatitlanensis</name>
    <dbReference type="NCBI Taxonomy" id="128782"/>
    <lineage>
        <taxon>Bacteria</taxon>
        <taxon>Pseudomonadati</taxon>
        <taxon>Pseudomonadota</taxon>
        <taxon>Alphaproteobacteria</taxon>
        <taxon>Hyphomicrobiales</taxon>
        <taxon>Boseaceae</taxon>
        <taxon>Bosea</taxon>
    </lineage>
</organism>
<proteinExistence type="predicted"/>
<evidence type="ECO:0000313" key="1">
    <source>
        <dbReference type="EMBL" id="MFC5292961.1"/>
    </source>
</evidence>
<name>A0ABW0F1X6_9HYPH</name>
<dbReference type="InterPro" id="IPR038573">
    <property type="entry name" value="BrnT_sf"/>
</dbReference>
<gene>
    <name evidence="1" type="ORF">ACFPK2_08145</name>
</gene>
<dbReference type="RefSeq" id="WP_260348043.1">
    <property type="nucleotide sequence ID" value="NZ_JAOAOS010000002.1"/>
</dbReference>
<dbReference type="Gene3D" id="3.10.450.530">
    <property type="entry name" value="Ribonuclease toxin, BrnT, of type II toxin-antitoxin system"/>
    <property type="match status" value="1"/>
</dbReference>
<keyword evidence="2" id="KW-1185">Reference proteome</keyword>